<dbReference type="OrthoDB" id="20018at2759"/>
<evidence type="ECO:0000256" key="1">
    <source>
        <dbReference type="ARBA" id="ARBA00007133"/>
    </source>
</evidence>
<reference evidence="5" key="1">
    <citation type="journal article" date="2018" name="Nat. Microbiol.">
        <title>Leveraging single-cell genomics to expand the fungal tree of life.</title>
        <authorList>
            <person name="Ahrendt S.R."/>
            <person name="Quandt C.A."/>
            <person name="Ciobanu D."/>
            <person name="Clum A."/>
            <person name="Salamov A."/>
            <person name="Andreopoulos B."/>
            <person name="Cheng J.F."/>
            <person name="Woyke T."/>
            <person name="Pelin A."/>
            <person name="Henrissat B."/>
            <person name="Reynolds N.K."/>
            <person name="Benny G.L."/>
            <person name="Smith M.E."/>
            <person name="James T.Y."/>
            <person name="Grigoriev I.V."/>
        </authorList>
    </citation>
    <scope>NUCLEOTIDE SEQUENCE [LARGE SCALE GENOMIC DNA]</scope>
    <source>
        <strain evidence="5">RSA 468</strain>
    </source>
</reference>
<keyword evidence="3" id="KW-0175">Coiled coil</keyword>
<feature type="coiled-coil region" evidence="3">
    <location>
        <begin position="46"/>
        <end position="73"/>
    </location>
</feature>
<evidence type="ECO:0000313" key="5">
    <source>
        <dbReference type="Proteomes" id="UP000268162"/>
    </source>
</evidence>
<evidence type="ECO:0000313" key="4">
    <source>
        <dbReference type="EMBL" id="RKP38276.1"/>
    </source>
</evidence>
<comment type="similarity">
    <text evidence="1">Belongs to the BLOC1S1 family.</text>
</comment>
<dbReference type="STRING" id="215637.A0A4P9ZX73"/>
<name>A0A4P9ZX73_9FUNG</name>
<dbReference type="GO" id="GO:0031083">
    <property type="term" value="C:BLOC-1 complex"/>
    <property type="evidence" value="ECO:0007669"/>
    <property type="project" value="InterPro"/>
</dbReference>
<evidence type="ECO:0000256" key="3">
    <source>
        <dbReference type="SAM" id="Coils"/>
    </source>
</evidence>
<dbReference type="AlphaFoldDB" id="A0A4P9ZX73"/>
<accession>A0A4P9ZX73</accession>
<protein>
    <recommendedName>
        <fullName evidence="2">Biogenesis of lysosome-related organelles complex 1 subunit 1</fullName>
    </recommendedName>
</protein>
<dbReference type="Pfam" id="PF06320">
    <property type="entry name" value="GCN5L1"/>
    <property type="match status" value="1"/>
</dbReference>
<gene>
    <name evidence="4" type="ORF">BJ085DRAFT_36300</name>
</gene>
<dbReference type="PANTHER" id="PTHR13073:SF0">
    <property type="entry name" value="BIOGENESIS OF LYSOSOME-RELATED ORGANELLES COMPLEX 1 SUBUNIT 1"/>
    <property type="match status" value="1"/>
</dbReference>
<dbReference type="Proteomes" id="UP000268162">
    <property type="component" value="Unassembled WGS sequence"/>
</dbReference>
<dbReference type="PANTHER" id="PTHR13073">
    <property type="entry name" value="BLOC-1 COMPLEX SUBUNIT 1"/>
    <property type="match status" value="1"/>
</dbReference>
<dbReference type="InterPro" id="IPR009395">
    <property type="entry name" value="BLOC1S1"/>
</dbReference>
<dbReference type="GO" id="GO:0016197">
    <property type="term" value="P:endosomal transport"/>
    <property type="evidence" value="ECO:0007669"/>
    <property type="project" value="TreeGrafter"/>
</dbReference>
<sequence>MYAGLLKEHQNKQAALRKDNERAWAEATDSVKELSSVVTDQVQLKTAQILRNQKELEKEAAELSTQVSKYTQQAGQWLKAVQRYNDALKELGDVQSWAETIERDMLDVAATLEFVHQGIEGYEDTRENIQ</sequence>
<proteinExistence type="inferred from homology"/>
<dbReference type="EMBL" id="ML002384">
    <property type="protein sequence ID" value="RKP38276.1"/>
    <property type="molecule type" value="Genomic_DNA"/>
</dbReference>
<keyword evidence="5" id="KW-1185">Reference proteome</keyword>
<evidence type="ECO:0000256" key="2">
    <source>
        <dbReference type="ARBA" id="ARBA00019577"/>
    </source>
</evidence>
<organism evidence="4 5">
    <name type="scientific">Dimargaris cristalligena</name>
    <dbReference type="NCBI Taxonomy" id="215637"/>
    <lineage>
        <taxon>Eukaryota</taxon>
        <taxon>Fungi</taxon>
        <taxon>Fungi incertae sedis</taxon>
        <taxon>Zoopagomycota</taxon>
        <taxon>Kickxellomycotina</taxon>
        <taxon>Dimargaritomycetes</taxon>
        <taxon>Dimargaritales</taxon>
        <taxon>Dimargaritaceae</taxon>
        <taxon>Dimargaris</taxon>
    </lineage>
</organism>